<dbReference type="GO" id="GO:0008270">
    <property type="term" value="F:zinc ion binding"/>
    <property type="evidence" value="ECO:0007669"/>
    <property type="project" value="UniProtKB-KW"/>
</dbReference>
<evidence type="ECO:0000313" key="3">
    <source>
        <dbReference type="EMBL" id="RIA88605.1"/>
    </source>
</evidence>
<dbReference type="AlphaFoldDB" id="A0A397SX78"/>
<dbReference type="InterPro" id="IPR013087">
    <property type="entry name" value="Znf_C2H2_type"/>
</dbReference>
<accession>A0A397SX78</accession>
<organism evidence="3 4">
    <name type="scientific">Glomus cerebriforme</name>
    <dbReference type="NCBI Taxonomy" id="658196"/>
    <lineage>
        <taxon>Eukaryota</taxon>
        <taxon>Fungi</taxon>
        <taxon>Fungi incertae sedis</taxon>
        <taxon>Mucoromycota</taxon>
        <taxon>Glomeromycotina</taxon>
        <taxon>Glomeromycetes</taxon>
        <taxon>Glomerales</taxon>
        <taxon>Glomeraceae</taxon>
        <taxon>Glomus</taxon>
    </lineage>
</organism>
<dbReference type="OrthoDB" id="2386664at2759"/>
<gene>
    <name evidence="3" type="ORF">C1645_826125</name>
</gene>
<keyword evidence="1" id="KW-0479">Metal-binding</keyword>
<dbReference type="Proteomes" id="UP000265703">
    <property type="component" value="Unassembled WGS sequence"/>
</dbReference>
<name>A0A397SX78_9GLOM</name>
<keyword evidence="4" id="KW-1185">Reference proteome</keyword>
<evidence type="ECO:0000313" key="4">
    <source>
        <dbReference type="Proteomes" id="UP000265703"/>
    </source>
</evidence>
<evidence type="ECO:0000259" key="2">
    <source>
        <dbReference type="PROSITE" id="PS50157"/>
    </source>
</evidence>
<protein>
    <recommendedName>
        <fullName evidence="2">C2H2-type domain-containing protein</fullName>
    </recommendedName>
</protein>
<keyword evidence="1" id="KW-0862">Zinc</keyword>
<dbReference type="EMBL" id="QKYT01000256">
    <property type="protein sequence ID" value="RIA88605.1"/>
    <property type="molecule type" value="Genomic_DNA"/>
</dbReference>
<dbReference type="PROSITE" id="PS00028">
    <property type="entry name" value="ZINC_FINGER_C2H2_1"/>
    <property type="match status" value="1"/>
</dbReference>
<sequence>MTFKCLYCSQTFATPYVLKQHISVNHQYIAEDEEQDVEILIEKDRESKKGDETDEEIDNNLTFPLSIDPEDFYNNTSIRTYSEQFEKGFDNLCASFEEFLTENNITYNDKSGYFKIYSSVAIKLTDIIQTARNFYSNEWFSNVVISSEEDDWYRKALLLLEFFTEKDKDPINLILLQWYDDIDEMYGCPRL</sequence>
<comment type="caution">
    <text evidence="3">The sequence shown here is derived from an EMBL/GenBank/DDBJ whole genome shotgun (WGS) entry which is preliminary data.</text>
</comment>
<proteinExistence type="predicted"/>
<keyword evidence="1" id="KW-0863">Zinc-finger</keyword>
<evidence type="ECO:0000256" key="1">
    <source>
        <dbReference type="PROSITE-ProRule" id="PRU00042"/>
    </source>
</evidence>
<dbReference type="PROSITE" id="PS50157">
    <property type="entry name" value="ZINC_FINGER_C2H2_2"/>
    <property type="match status" value="1"/>
</dbReference>
<reference evidence="3 4" key="1">
    <citation type="submission" date="2018-06" db="EMBL/GenBank/DDBJ databases">
        <title>Comparative genomics reveals the genomic features of Rhizophagus irregularis, R. cerebriforme, R. diaphanum and Gigaspora rosea, and their symbiotic lifestyle signature.</title>
        <authorList>
            <person name="Morin E."/>
            <person name="San Clemente H."/>
            <person name="Chen E.C.H."/>
            <person name="De La Providencia I."/>
            <person name="Hainaut M."/>
            <person name="Kuo A."/>
            <person name="Kohler A."/>
            <person name="Murat C."/>
            <person name="Tang N."/>
            <person name="Roy S."/>
            <person name="Loubradou J."/>
            <person name="Henrissat B."/>
            <person name="Grigoriev I.V."/>
            <person name="Corradi N."/>
            <person name="Roux C."/>
            <person name="Martin F.M."/>
        </authorList>
    </citation>
    <scope>NUCLEOTIDE SEQUENCE [LARGE SCALE GENOMIC DNA]</scope>
    <source>
        <strain evidence="3 4">DAOM 227022</strain>
    </source>
</reference>
<feature type="domain" description="C2H2-type" evidence="2">
    <location>
        <begin position="3"/>
        <end position="26"/>
    </location>
</feature>